<name>A0A494XU89_9BACL</name>
<dbReference type="Proteomes" id="UP000282076">
    <property type="component" value="Unassembled WGS sequence"/>
</dbReference>
<organism evidence="1 2">
    <name type="scientific">Cohnella endophytica</name>
    <dbReference type="NCBI Taxonomy" id="2419778"/>
    <lineage>
        <taxon>Bacteria</taxon>
        <taxon>Bacillati</taxon>
        <taxon>Bacillota</taxon>
        <taxon>Bacilli</taxon>
        <taxon>Bacillales</taxon>
        <taxon>Paenibacillaceae</taxon>
        <taxon>Cohnella</taxon>
    </lineage>
</organism>
<comment type="caution">
    <text evidence="1">The sequence shown here is derived from an EMBL/GenBank/DDBJ whole genome shotgun (WGS) entry which is preliminary data.</text>
</comment>
<dbReference type="OrthoDB" id="2678986at2"/>
<sequence>MWHDYLNKLTERYLYQFIIKGLPVMARRLFLTGTTVDELQDELYLVLLHAMQTWKPNENIHRTLNFASFYEKVIEFYSGNLLHSAECKMMKHK</sequence>
<dbReference type="EMBL" id="RBZM01000005">
    <property type="protein sequence ID" value="RKP54138.1"/>
    <property type="molecule type" value="Genomic_DNA"/>
</dbReference>
<protein>
    <recommendedName>
        <fullName evidence="3">Sigma-70 family RNA polymerase sigma factor</fullName>
    </recommendedName>
</protein>
<dbReference type="RefSeq" id="WP_120977244.1">
    <property type="nucleotide sequence ID" value="NZ_RBZM01000005.1"/>
</dbReference>
<keyword evidence="2" id="KW-1185">Reference proteome</keyword>
<dbReference type="AlphaFoldDB" id="A0A494XU89"/>
<accession>A0A494XU89</accession>
<evidence type="ECO:0000313" key="2">
    <source>
        <dbReference type="Proteomes" id="UP000282076"/>
    </source>
</evidence>
<reference evidence="1 2" key="1">
    <citation type="submission" date="2018-10" db="EMBL/GenBank/DDBJ databases">
        <title>Cohnella sp. M2MS4P-1, whole genome shotgun sequence.</title>
        <authorList>
            <person name="Tuo L."/>
        </authorList>
    </citation>
    <scope>NUCLEOTIDE SEQUENCE [LARGE SCALE GENOMIC DNA]</scope>
    <source>
        <strain evidence="1 2">M2MS4P-1</strain>
    </source>
</reference>
<gene>
    <name evidence="1" type="ORF">D7Z26_12210</name>
</gene>
<proteinExistence type="predicted"/>
<evidence type="ECO:0000313" key="1">
    <source>
        <dbReference type="EMBL" id="RKP54138.1"/>
    </source>
</evidence>
<evidence type="ECO:0008006" key="3">
    <source>
        <dbReference type="Google" id="ProtNLM"/>
    </source>
</evidence>